<dbReference type="PANTHER" id="PTHR10333">
    <property type="entry name" value="INHIBITOR OF GROWTH PROTEIN"/>
    <property type="match status" value="1"/>
</dbReference>
<feature type="compositionally biased region" description="Basic and acidic residues" evidence="11">
    <location>
        <begin position="463"/>
        <end position="488"/>
    </location>
</feature>
<feature type="region of interest" description="Disordered" evidence="11">
    <location>
        <begin position="139"/>
        <end position="237"/>
    </location>
</feature>
<dbReference type="InterPro" id="IPR028651">
    <property type="entry name" value="ING_fam"/>
</dbReference>
<feature type="site" description="Histone H3K4me3 binding" evidence="7">
    <location>
        <position position="624"/>
    </location>
</feature>
<keyword evidence="4 9" id="KW-0863">Zinc-finger</keyword>
<dbReference type="Pfam" id="PF12998">
    <property type="entry name" value="ING"/>
    <property type="match status" value="1"/>
</dbReference>
<comment type="function">
    <text evidence="10">Component of an histone acetyltransferase complex.</text>
</comment>
<feature type="region of interest" description="Disordered" evidence="11">
    <location>
        <begin position="389"/>
        <end position="607"/>
    </location>
</feature>
<evidence type="ECO:0000256" key="7">
    <source>
        <dbReference type="PIRSR" id="PIRSR628651-50"/>
    </source>
</evidence>
<comment type="subcellular location">
    <subcellularLocation>
        <location evidence="1 10">Nucleus</location>
    </subcellularLocation>
</comment>
<organism evidence="13 14">
    <name type="scientific">Ascosphaera apis ARSEF 7405</name>
    <dbReference type="NCBI Taxonomy" id="392613"/>
    <lineage>
        <taxon>Eukaryota</taxon>
        <taxon>Fungi</taxon>
        <taxon>Dikarya</taxon>
        <taxon>Ascomycota</taxon>
        <taxon>Pezizomycotina</taxon>
        <taxon>Eurotiomycetes</taxon>
        <taxon>Eurotiomycetidae</taxon>
        <taxon>Onygenales</taxon>
        <taxon>Ascosphaeraceae</taxon>
        <taxon>Ascosphaera</taxon>
    </lineage>
</organism>
<evidence type="ECO:0000256" key="2">
    <source>
        <dbReference type="ARBA" id="ARBA00010210"/>
    </source>
</evidence>
<feature type="binding site" evidence="8">
    <location>
        <position position="649"/>
    </location>
    <ligand>
        <name>Zn(2+)</name>
        <dbReference type="ChEBI" id="CHEBI:29105"/>
        <label>1</label>
    </ligand>
</feature>
<dbReference type="InterPro" id="IPR013083">
    <property type="entry name" value="Znf_RING/FYVE/PHD"/>
</dbReference>
<feature type="binding site" evidence="8">
    <location>
        <position position="638"/>
    </location>
    <ligand>
        <name>Zn(2+)</name>
        <dbReference type="ChEBI" id="CHEBI:29105"/>
        <label>2</label>
    </ligand>
</feature>
<keyword evidence="10" id="KW-0156">Chromatin regulator</keyword>
<feature type="domain" description="PHD-type" evidence="12">
    <location>
        <begin position="622"/>
        <end position="673"/>
    </location>
</feature>
<evidence type="ECO:0000256" key="8">
    <source>
        <dbReference type="PIRSR" id="PIRSR628651-51"/>
    </source>
</evidence>
<dbReference type="VEuPathDB" id="FungiDB:AAP_03999"/>
<dbReference type="Proteomes" id="UP000242877">
    <property type="component" value="Unassembled WGS sequence"/>
</dbReference>
<dbReference type="GO" id="GO:0008270">
    <property type="term" value="F:zinc ion binding"/>
    <property type="evidence" value="ECO:0007669"/>
    <property type="project" value="UniProtKB-KW"/>
</dbReference>
<dbReference type="SUPFAM" id="SSF57903">
    <property type="entry name" value="FYVE/PHD zinc finger"/>
    <property type="match status" value="1"/>
</dbReference>
<evidence type="ECO:0000256" key="9">
    <source>
        <dbReference type="PROSITE-ProRule" id="PRU00146"/>
    </source>
</evidence>
<keyword evidence="5 8" id="KW-0862">Zinc</keyword>
<dbReference type="Gene3D" id="3.30.40.10">
    <property type="entry name" value="Zinc/RING finger domain, C3HC4 (zinc finger)"/>
    <property type="match status" value="1"/>
</dbReference>
<dbReference type="SMART" id="SM01408">
    <property type="entry name" value="ING"/>
    <property type="match status" value="1"/>
</dbReference>
<keyword evidence="3 8" id="KW-0479">Metal-binding</keyword>
<dbReference type="CDD" id="cd15505">
    <property type="entry name" value="PHD_ING"/>
    <property type="match status" value="1"/>
</dbReference>
<evidence type="ECO:0000256" key="5">
    <source>
        <dbReference type="ARBA" id="ARBA00022833"/>
    </source>
</evidence>
<feature type="binding site" evidence="8">
    <location>
        <position position="670"/>
    </location>
    <ligand>
        <name>Zn(2+)</name>
        <dbReference type="ChEBI" id="CHEBI:29105"/>
        <label>2</label>
    </ligand>
</feature>
<dbReference type="GO" id="GO:0000123">
    <property type="term" value="C:histone acetyltransferase complex"/>
    <property type="evidence" value="ECO:0007669"/>
    <property type="project" value="TreeGrafter"/>
</dbReference>
<feature type="binding site" evidence="8">
    <location>
        <position position="627"/>
    </location>
    <ligand>
        <name>Zn(2+)</name>
        <dbReference type="ChEBI" id="CHEBI:29105"/>
        <label>1</label>
    </ligand>
</feature>
<keyword evidence="6 10" id="KW-0539">Nucleus</keyword>
<dbReference type="Pfam" id="PF00628">
    <property type="entry name" value="PHD"/>
    <property type="match status" value="1"/>
</dbReference>
<dbReference type="OrthoDB" id="5411773at2759"/>
<evidence type="ECO:0000313" key="13">
    <source>
        <dbReference type="EMBL" id="KZZ90049.1"/>
    </source>
</evidence>
<feature type="binding site" evidence="8">
    <location>
        <position position="667"/>
    </location>
    <ligand>
        <name>Zn(2+)</name>
        <dbReference type="ChEBI" id="CHEBI:29105"/>
        <label>2</label>
    </ligand>
</feature>
<dbReference type="PANTHER" id="PTHR10333:SF94">
    <property type="entry name" value="FINGER DOMAIN PROTEIN, PUTATIVE (AFU_ORTHOLOGUE AFUA_3G11940)-RELATED"/>
    <property type="match status" value="1"/>
</dbReference>
<feature type="site" description="Histone H3K4me3 binding" evidence="7">
    <location>
        <position position="647"/>
    </location>
</feature>
<sequence>MEHLIEPRLPDEIDLSEGAFMGAVSDPDAQATVSDFIDYTEYLPADLQRSLILIRELDERYLKATQAVHELTKTYGLLPSLSDEDKPDPVDLRRRISEQLDRALTARECAFAEARRLYDVVDRHFDRLGSIRTKLENMSKSAPSLENVAATGEPPEKKPTRTTRSTAGPTTPTRLTLRVDPKKNIQNRETTGTRSSIVESPRTGHPDTAKRPLPLRLKVGPTTLGTGRKGRELSNASTNEEINAVETSTRNALQMLKPPPEDAQIGSQHLPWVRLTEWELTRLRKRMKKNNVWQPSDVMVQRELALRGRGWDNYYRARAHAMQTGQEFIDCDDLEHTAESGQSIQGREIGAGQETKLTNRGMKLNEAKKLKRENLAREAAAAAAAAAASSAAGELSEKAVSPRSTRIMSRSSRSRANKSNETNNDPVETVDRNIRSRQANYVANGHTTAVDSSSVASQANENISKDRESRQTRKRKPVDLEQPLDRDSNISSGTRTSRKRSKTGEEMEAINAPTDQRRTRTSVSRQQQHTRAESPEKAPGANKATTAGGRRNKRPAPGPVTSTQDGGAAVSVGRRKTKPSASRKLKRDALTDDTAQESTIPDEDDMRIDEDGVYEQVDPNEPRYCICGDVSFGTMISCDDDNCDKEWFHLECVGLTEVPSRTAKWYCPECRTNFARASADGFVRNGNRR</sequence>
<dbReference type="GO" id="GO:0004402">
    <property type="term" value="F:histone acetyltransferase activity"/>
    <property type="evidence" value="ECO:0007669"/>
    <property type="project" value="TreeGrafter"/>
</dbReference>
<feature type="compositionally biased region" description="Polar residues" evidence="11">
    <location>
        <begin position="187"/>
        <end position="198"/>
    </location>
</feature>
<comment type="similarity">
    <text evidence="2 10">Belongs to the ING family.</text>
</comment>
<comment type="domain">
    <text evidence="10">The PHD-type zinc finger mediates the binding to H3K4me3.</text>
</comment>
<evidence type="ECO:0000259" key="12">
    <source>
        <dbReference type="PROSITE" id="PS50016"/>
    </source>
</evidence>
<evidence type="ECO:0000313" key="14">
    <source>
        <dbReference type="Proteomes" id="UP000242877"/>
    </source>
</evidence>
<dbReference type="InterPro" id="IPR001965">
    <property type="entry name" value="Znf_PHD"/>
</dbReference>
<accession>A0A167XG74</accession>
<dbReference type="GO" id="GO:0006355">
    <property type="term" value="P:regulation of DNA-templated transcription"/>
    <property type="evidence" value="ECO:0007669"/>
    <property type="project" value="TreeGrafter"/>
</dbReference>
<evidence type="ECO:0000256" key="10">
    <source>
        <dbReference type="RuleBase" id="RU361213"/>
    </source>
</evidence>
<feature type="compositionally biased region" description="Polar residues" evidence="11">
    <location>
        <begin position="436"/>
        <end position="462"/>
    </location>
</feature>
<feature type="binding site" evidence="8">
    <location>
        <position position="625"/>
    </location>
    <ligand>
        <name>Zn(2+)</name>
        <dbReference type="ChEBI" id="CHEBI:29105"/>
        <label>1</label>
    </ligand>
</feature>
<comment type="subunit">
    <text evidence="10">Component of an histone acetyltransferase complex. Interacts with H3K4me3 and to a lesser extent with H3K4me2.</text>
</comment>
<feature type="region of interest" description="Disordered" evidence="11">
    <location>
        <begin position="339"/>
        <end position="363"/>
    </location>
</feature>
<dbReference type="Gene3D" id="6.10.140.1740">
    <property type="match status" value="1"/>
</dbReference>
<dbReference type="InterPro" id="IPR019787">
    <property type="entry name" value="Znf_PHD-finger"/>
</dbReference>
<feature type="site" description="Histone H3K4me3 binding" evidence="7">
    <location>
        <position position="639"/>
    </location>
</feature>
<feature type="compositionally biased region" description="Low complexity" evidence="11">
    <location>
        <begin position="162"/>
        <end position="174"/>
    </location>
</feature>
<keyword evidence="14" id="KW-1185">Reference proteome</keyword>
<evidence type="ECO:0000256" key="4">
    <source>
        <dbReference type="ARBA" id="ARBA00022771"/>
    </source>
</evidence>
<name>A0A167XG74_9EURO</name>
<dbReference type="AlphaFoldDB" id="A0A167XG74"/>
<feature type="site" description="Histone H3K4me3 binding" evidence="7">
    <location>
        <position position="635"/>
    </location>
</feature>
<protein>
    <recommendedName>
        <fullName evidence="10">Chromatin modification-related protein</fullName>
    </recommendedName>
</protein>
<evidence type="ECO:0000256" key="11">
    <source>
        <dbReference type="SAM" id="MobiDB-lite"/>
    </source>
</evidence>
<feature type="compositionally biased region" description="Low complexity" evidence="11">
    <location>
        <begin position="401"/>
        <end position="411"/>
    </location>
</feature>
<comment type="caution">
    <text evidence="13">The sequence shown here is derived from an EMBL/GenBank/DDBJ whole genome shotgun (WGS) entry which is preliminary data.</text>
</comment>
<dbReference type="SMART" id="SM00249">
    <property type="entry name" value="PHD"/>
    <property type="match status" value="1"/>
</dbReference>
<evidence type="ECO:0000256" key="3">
    <source>
        <dbReference type="ARBA" id="ARBA00022723"/>
    </source>
</evidence>
<gene>
    <name evidence="13" type="ORF">AAP_03999</name>
</gene>
<dbReference type="PROSITE" id="PS50016">
    <property type="entry name" value="ZF_PHD_2"/>
    <property type="match status" value="1"/>
</dbReference>
<evidence type="ECO:0000256" key="1">
    <source>
        <dbReference type="ARBA" id="ARBA00004123"/>
    </source>
</evidence>
<dbReference type="InterPro" id="IPR024610">
    <property type="entry name" value="ING_N_histone-binding"/>
</dbReference>
<feature type="binding site" evidence="8">
    <location>
        <position position="652"/>
    </location>
    <ligand>
        <name>Zn(2+)</name>
        <dbReference type="ChEBI" id="CHEBI:29105"/>
        <label>1</label>
    </ligand>
</feature>
<evidence type="ECO:0000256" key="6">
    <source>
        <dbReference type="ARBA" id="ARBA00023242"/>
    </source>
</evidence>
<dbReference type="InterPro" id="IPR011011">
    <property type="entry name" value="Znf_FYVE_PHD"/>
</dbReference>
<dbReference type="GO" id="GO:0005634">
    <property type="term" value="C:nucleus"/>
    <property type="evidence" value="ECO:0007669"/>
    <property type="project" value="UniProtKB-SubCell"/>
</dbReference>
<feature type="compositionally biased region" description="Polar residues" evidence="11">
    <location>
        <begin position="417"/>
        <end position="426"/>
    </location>
</feature>
<dbReference type="EMBL" id="AZGZ01000018">
    <property type="protein sequence ID" value="KZZ90049.1"/>
    <property type="molecule type" value="Genomic_DNA"/>
</dbReference>
<feature type="binding site" evidence="8">
    <location>
        <position position="643"/>
    </location>
    <ligand>
        <name>Zn(2+)</name>
        <dbReference type="ChEBI" id="CHEBI:29105"/>
        <label>2</label>
    </ligand>
</feature>
<dbReference type="PROSITE" id="PS01359">
    <property type="entry name" value="ZF_PHD_1"/>
    <property type="match status" value="1"/>
</dbReference>
<dbReference type="InterPro" id="IPR019786">
    <property type="entry name" value="Zinc_finger_PHD-type_CS"/>
</dbReference>
<reference evidence="13 14" key="1">
    <citation type="journal article" date="2016" name="Genome Biol. Evol.">
        <title>Divergent and convergent evolution of fungal pathogenicity.</title>
        <authorList>
            <person name="Shang Y."/>
            <person name="Xiao G."/>
            <person name="Zheng P."/>
            <person name="Cen K."/>
            <person name="Zhan S."/>
            <person name="Wang C."/>
        </authorList>
    </citation>
    <scope>NUCLEOTIDE SEQUENCE [LARGE SCALE GENOMIC DNA]</scope>
    <source>
        <strain evidence="13 14">ARSEF 7405</strain>
    </source>
</reference>
<proteinExistence type="inferred from homology"/>
<feature type="compositionally biased region" description="Basic residues" evidence="11">
    <location>
        <begin position="573"/>
        <end position="586"/>
    </location>
</feature>